<dbReference type="InterPro" id="IPR023408">
    <property type="entry name" value="MscS_beta-dom_sf"/>
</dbReference>
<evidence type="ECO:0000256" key="3">
    <source>
        <dbReference type="ARBA" id="ARBA00022989"/>
    </source>
</evidence>
<reference evidence="8" key="1">
    <citation type="submission" date="2017-04" db="EMBL/GenBank/DDBJ databases">
        <authorList>
            <person name="Varghese N."/>
            <person name="Submissions S."/>
        </authorList>
    </citation>
    <scope>NUCLEOTIDE SEQUENCE [LARGE SCALE GENOMIC DNA]</scope>
    <source>
        <strain evidence="8">DSM 4125</strain>
    </source>
</reference>
<feature type="transmembrane region" description="Helical" evidence="5">
    <location>
        <begin position="60"/>
        <end position="78"/>
    </location>
</feature>
<evidence type="ECO:0000256" key="5">
    <source>
        <dbReference type="SAM" id="Phobius"/>
    </source>
</evidence>
<evidence type="ECO:0000256" key="1">
    <source>
        <dbReference type="ARBA" id="ARBA00004370"/>
    </source>
</evidence>
<dbReference type="Pfam" id="PF00924">
    <property type="entry name" value="MS_channel_2nd"/>
    <property type="match status" value="1"/>
</dbReference>
<dbReference type="STRING" id="1028.SAMN05661096_01411"/>
<sequence length="299" mass="34379">MNKAKKKSITPTINLERKKRIWFVVKALIFIAALFAIDTYKSQLVDIGIPEHYIKALRLYLYADLWISFIRLAVVLYYQQKHKLSKGVKSNFILGINHIANILHTFVLIGAILLLFNIDPINLITSLSIVAAAIAILSKDYIANMINGMLIMFSEEVMIGDEIKIGEVKGKVADITLVNMHIVNDDEDLIYIPNSMVFTSQIFNYTKRAIRKVSFDFDLKNELASDVSSVEKHIVDVLGEYHQYINSESYVLRIIKINENFTSLKFQFVLHRHSEVREKDIRKAALREVLKYIGEANRK</sequence>
<dbReference type="Gene3D" id="2.30.30.60">
    <property type="match status" value="1"/>
</dbReference>
<keyword evidence="3 5" id="KW-1133">Transmembrane helix</keyword>
<dbReference type="GO" id="GO:0008381">
    <property type="term" value="F:mechanosensitive monoatomic ion channel activity"/>
    <property type="evidence" value="ECO:0007669"/>
    <property type="project" value="UniProtKB-ARBA"/>
</dbReference>
<protein>
    <submittedName>
        <fullName evidence="7">Small-conductance mechanosensitive channel</fullName>
    </submittedName>
</protein>
<dbReference type="InterPro" id="IPR006685">
    <property type="entry name" value="MscS_channel_2nd"/>
</dbReference>
<dbReference type="AlphaFoldDB" id="A0A1X7J7X2"/>
<keyword evidence="4 5" id="KW-0472">Membrane</keyword>
<organism evidence="7 8">
    <name type="scientific">Marivirga sericea</name>
    <dbReference type="NCBI Taxonomy" id="1028"/>
    <lineage>
        <taxon>Bacteria</taxon>
        <taxon>Pseudomonadati</taxon>
        <taxon>Bacteroidota</taxon>
        <taxon>Cytophagia</taxon>
        <taxon>Cytophagales</taxon>
        <taxon>Marivirgaceae</taxon>
        <taxon>Marivirga</taxon>
    </lineage>
</organism>
<evidence type="ECO:0000259" key="6">
    <source>
        <dbReference type="Pfam" id="PF00924"/>
    </source>
</evidence>
<keyword evidence="2 5" id="KW-0812">Transmembrane</keyword>
<dbReference type="SUPFAM" id="SSF50182">
    <property type="entry name" value="Sm-like ribonucleoproteins"/>
    <property type="match status" value="1"/>
</dbReference>
<gene>
    <name evidence="7" type="ORF">SAMN05661096_01411</name>
</gene>
<feature type="domain" description="Mechanosensitive ion channel MscS" evidence="6">
    <location>
        <begin position="140"/>
        <end position="207"/>
    </location>
</feature>
<dbReference type="PANTHER" id="PTHR30566">
    <property type="entry name" value="YNAI-RELATED MECHANOSENSITIVE ION CHANNEL"/>
    <property type="match status" value="1"/>
</dbReference>
<feature type="transmembrane region" description="Helical" evidence="5">
    <location>
        <begin position="21"/>
        <end position="40"/>
    </location>
</feature>
<dbReference type="GO" id="GO:0016020">
    <property type="term" value="C:membrane"/>
    <property type="evidence" value="ECO:0007669"/>
    <property type="project" value="UniProtKB-SubCell"/>
</dbReference>
<evidence type="ECO:0000313" key="7">
    <source>
        <dbReference type="EMBL" id="SMG23673.1"/>
    </source>
</evidence>
<dbReference type="EMBL" id="FXAW01000002">
    <property type="protein sequence ID" value="SMG23673.1"/>
    <property type="molecule type" value="Genomic_DNA"/>
</dbReference>
<dbReference type="Proteomes" id="UP000193804">
    <property type="component" value="Unassembled WGS sequence"/>
</dbReference>
<evidence type="ECO:0000256" key="4">
    <source>
        <dbReference type="ARBA" id="ARBA00023136"/>
    </source>
</evidence>
<feature type="transmembrane region" description="Helical" evidence="5">
    <location>
        <begin position="124"/>
        <end position="142"/>
    </location>
</feature>
<accession>A0A1X7J7X2</accession>
<evidence type="ECO:0000313" key="8">
    <source>
        <dbReference type="Proteomes" id="UP000193804"/>
    </source>
</evidence>
<keyword evidence="8" id="KW-1185">Reference proteome</keyword>
<dbReference type="OrthoDB" id="1522493at2"/>
<comment type="subcellular location">
    <subcellularLocation>
        <location evidence="1">Membrane</location>
    </subcellularLocation>
</comment>
<name>A0A1X7J7X2_9BACT</name>
<dbReference type="RefSeq" id="WP_085516347.1">
    <property type="nucleotide sequence ID" value="NZ_FXAW01000002.1"/>
</dbReference>
<feature type="transmembrane region" description="Helical" evidence="5">
    <location>
        <begin position="99"/>
        <end position="118"/>
    </location>
</feature>
<dbReference type="InterPro" id="IPR010920">
    <property type="entry name" value="LSM_dom_sf"/>
</dbReference>
<dbReference type="PANTHER" id="PTHR30566:SF5">
    <property type="entry name" value="MECHANOSENSITIVE ION CHANNEL PROTEIN 1, MITOCHONDRIAL-RELATED"/>
    <property type="match status" value="1"/>
</dbReference>
<proteinExistence type="predicted"/>
<evidence type="ECO:0000256" key="2">
    <source>
        <dbReference type="ARBA" id="ARBA00022692"/>
    </source>
</evidence>